<evidence type="ECO:0000259" key="2">
    <source>
        <dbReference type="Pfam" id="PF07995"/>
    </source>
</evidence>
<dbReference type="Proteomes" id="UP000595703">
    <property type="component" value="Chromosome"/>
</dbReference>
<dbReference type="InterPro" id="IPR011042">
    <property type="entry name" value="6-blade_b-propeller_TolB-like"/>
</dbReference>
<feature type="compositionally biased region" description="Low complexity" evidence="1">
    <location>
        <begin position="10"/>
        <end position="21"/>
    </location>
</feature>
<feature type="region of interest" description="Disordered" evidence="1">
    <location>
        <begin position="1"/>
        <end position="21"/>
    </location>
</feature>
<evidence type="ECO:0000313" key="4">
    <source>
        <dbReference type="Proteomes" id="UP000595703"/>
    </source>
</evidence>
<dbReference type="InterPro" id="IPR012938">
    <property type="entry name" value="Glc/Sorbosone_DH"/>
</dbReference>
<feature type="compositionally biased region" description="Low complexity" evidence="1">
    <location>
        <begin position="52"/>
        <end position="84"/>
    </location>
</feature>
<keyword evidence="4" id="KW-1185">Reference proteome</keyword>
<gene>
    <name evidence="3" type="ORF">RVR_7421</name>
</gene>
<feature type="region of interest" description="Disordered" evidence="1">
    <location>
        <begin position="47"/>
        <end position="84"/>
    </location>
</feature>
<protein>
    <submittedName>
        <fullName evidence="3">Putative oxidoreductase</fullName>
    </submittedName>
</protein>
<dbReference type="SUPFAM" id="SSF50952">
    <property type="entry name" value="Soluble quinoprotein glucose dehydrogenase"/>
    <property type="match status" value="1"/>
</dbReference>
<reference evidence="3 4" key="4">
    <citation type="journal article" date="2020" name="Sci. Rep.">
        <title>beta-carboline chemical signals induce reveromycin production through a LuxR family regulator in Streptomyces sp. SN-593.</title>
        <authorList>
            <person name="Panthee S."/>
            <person name="Kito N."/>
            <person name="Hayashi T."/>
            <person name="Shimizu T."/>
            <person name="Ishikawa J."/>
            <person name="Hamamoto H."/>
            <person name="Osada H."/>
            <person name="Takahashi S."/>
        </authorList>
    </citation>
    <scope>NUCLEOTIDE SEQUENCE [LARGE SCALE GENOMIC DNA]</scope>
    <source>
        <strain evidence="3 4">SN-593</strain>
    </source>
</reference>
<dbReference type="KEGG" id="arev:RVR_7421"/>
<dbReference type="AlphaFoldDB" id="A0A7U3UWY7"/>
<name>A0A7U3UWY7_9ACTN</name>
<reference evidence="3 4" key="1">
    <citation type="journal article" date="2010" name="J. Bacteriol.">
        <title>Biochemical characterization of a novel indole prenyltransferase from Streptomyces sp. SN-593.</title>
        <authorList>
            <person name="Takahashi S."/>
            <person name="Takagi H."/>
            <person name="Toyoda A."/>
            <person name="Uramoto M."/>
            <person name="Nogawa T."/>
            <person name="Ueki M."/>
            <person name="Sakaki Y."/>
            <person name="Osada H."/>
        </authorList>
    </citation>
    <scope>NUCLEOTIDE SEQUENCE [LARGE SCALE GENOMIC DNA]</scope>
    <source>
        <strain evidence="3 4">SN-593</strain>
    </source>
</reference>
<accession>A0A7U3UWY7</accession>
<dbReference type="Gene3D" id="2.120.10.30">
    <property type="entry name" value="TolB, C-terminal domain"/>
    <property type="match status" value="1"/>
</dbReference>
<evidence type="ECO:0000256" key="1">
    <source>
        <dbReference type="SAM" id="MobiDB-lite"/>
    </source>
</evidence>
<dbReference type="InterPro" id="IPR011041">
    <property type="entry name" value="Quinoprot_gluc/sorb_DH_b-prop"/>
</dbReference>
<sequence>MDRRLRELTAEAGGRPARGPARGGAWVALALAAVLVGGCSSAASPNLTHPMSPTAPGKASAGGAAPSGSATPSAPVSTPPAEGTAKVTATVATGLSAPWGLADLPDGSLLVGARDTGRISRIDPKTHAVTEVGLVPGVTHSKGGENGLLGLAVSPDYGSDHLVYAYFSTESDNRVASFLYDPSRPKGEQLGAPDTILRDIPTGSLDNGGRIAFGPDGDLYAGTGDTGRRALAQDASSLAGKILRMTTDGEAPTDNPTPGSLVYSGGHRNVQGLAWDDQGRLWASEFGQDGWDELNLIEPGANYGWPTVEGTAHRTGFVDPVEQWHPADASPSGVAYAAGCVWIASLKGGQLWRVPLAGGKASAAPQAFLKGAYGRLRSVVALDDHTLLLSTSNTDDRGTARSGDDRVLRLTVS</sequence>
<dbReference type="PANTHER" id="PTHR19328:SF13">
    <property type="entry name" value="HIPL1 PROTEIN"/>
    <property type="match status" value="1"/>
</dbReference>
<dbReference type="Pfam" id="PF07995">
    <property type="entry name" value="GSDH"/>
    <property type="match status" value="1"/>
</dbReference>
<evidence type="ECO:0000313" key="3">
    <source>
        <dbReference type="EMBL" id="BBB00383.1"/>
    </source>
</evidence>
<reference evidence="3 4" key="3">
    <citation type="journal article" date="2011" name="Nat. Chem. Biol.">
        <title>Reveromycin A biosynthesis uses RevG and RevJ for stereospecific spiroacetal formation.</title>
        <authorList>
            <person name="Takahashi S."/>
            <person name="Toyoda A."/>
            <person name="Sekiyama Y."/>
            <person name="Takagi H."/>
            <person name="Nogawa T."/>
            <person name="Uramoto M."/>
            <person name="Suzuki R."/>
            <person name="Koshino H."/>
            <person name="Kumano T."/>
            <person name="Panthee S."/>
            <person name="Dairi T."/>
            <person name="Ishikawa J."/>
            <person name="Ikeda H."/>
            <person name="Sakaki Y."/>
            <person name="Osada H."/>
        </authorList>
    </citation>
    <scope>NUCLEOTIDE SEQUENCE [LARGE SCALE GENOMIC DNA]</scope>
    <source>
        <strain evidence="3 4">SN-593</strain>
    </source>
</reference>
<dbReference type="EMBL" id="AP018365">
    <property type="protein sequence ID" value="BBB00383.1"/>
    <property type="molecule type" value="Genomic_DNA"/>
</dbReference>
<organism evidence="3 4">
    <name type="scientific">Actinacidiphila reveromycinica</name>
    <dbReference type="NCBI Taxonomy" id="659352"/>
    <lineage>
        <taxon>Bacteria</taxon>
        <taxon>Bacillati</taxon>
        <taxon>Actinomycetota</taxon>
        <taxon>Actinomycetes</taxon>
        <taxon>Kitasatosporales</taxon>
        <taxon>Streptomycetaceae</taxon>
        <taxon>Actinacidiphila</taxon>
    </lineage>
</organism>
<proteinExistence type="predicted"/>
<dbReference type="PANTHER" id="PTHR19328">
    <property type="entry name" value="HEDGEHOG-INTERACTING PROTEIN"/>
    <property type="match status" value="1"/>
</dbReference>
<feature type="domain" description="Glucose/Sorbosone dehydrogenase" evidence="2">
    <location>
        <begin position="95"/>
        <end position="396"/>
    </location>
</feature>
<reference evidence="3 4" key="2">
    <citation type="journal article" date="2011" name="J. Antibiot.">
        <title>Furaquinocins I and J: novel polyketide isoprenoid hybrid compounds from Streptomyces reveromyceticus SN-593.</title>
        <authorList>
            <person name="Panthee S."/>
            <person name="Takahashi S."/>
            <person name="Takagi H."/>
            <person name="Nogawa T."/>
            <person name="Oowada E."/>
            <person name="Uramoto M."/>
            <person name="Osada H."/>
        </authorList>
    </citation>
    <scope>NUCLEOTIDE SEQUENCE [LARGE SCALE GENOMIC DNA]</scope>
    <source>
        <strain evidence="3 4">SN-593</strain>
    </source>
</reference>